<reference evidence="1" key="1">
    <citation type="submission" date="2018-05" db="EMBL/GenBank/DDBJ databases">
        <authorList>
            <person name="Lanie J.A."/>
            <person name="Ng W.-L."/>
            <person name="Kazmierczak K.M."/>
            <person name="Andrzejewski T.M."/>
            <person name="Davidsen T.M."/>
            <person name="Wayne K.J."/>
            <person name="Tettelin H."/>
            <person name="Glass J.I."/>
            <person name="Rusch D."/>
            <person name="Podicherti R."/>
            <person name="Tsui H.-C.T."/>
            <person name="Winkler M.E."/>
        </authorList>
    </citation>
    <scope>NUCLEOTIDE SEQUENCE</scope>
</reference>
<proteinExistence type="predicted"/>
<name>A0A381S9G8_9ZZZZ</name>
<accession>A0A381S9G8</accession>
<dbReference type="EMBL" id="UINC01002752">
    <property type="protein sequence ID" value="SUZ99938.1"/>
    <property type="molecule type" value="Genomic_DNA"/>
</dbReference>
<sequence>MSKLNDQIAEIVLPCGEMDETLTFFSNELGFQLESIYPADNPIDAVIYGFGLRIRLKKDDTISPGVITITGKTTGNLIAPNGTEIRFKHSGDSYFLPKGNQSLQISKLNEPKWKIGRAGMEYRNLISDRYGGRFIASHIRIQKAGPVPDYVHYHKIRFQMIYCYKGWAKVVYEDQGDPFTFTEGDCFLQPPEIRHRVLENSDQFEVIEITSPASHMTCTDPNLELPNSNIDPTQIFNGQTFIIHKAENANWEDWRNPGFIMRDIGIAEATHDLAQVQVVKSSGNKTSFTEKHETEFHFIFLLNGSMKLLFQGNRSYNLGSGDSITIPSLTEFSIGQCPNGTQFLEILFA</sequence>
<dbReference type="Gene3D" id="2.60.120.10">
    <property type="entry name" value="Jelly Rolls"/>
    <property type="match status" value="2"/>
</dbReference>
<organism evidence="1">
    <name type="scientific">marine metagenome</name>
    <dbReference type="NCBI Taxonomy" id="408172"/>
    <lineage>
        <taxon>unclassified sequences</taxon>
        <taxon>metagenomes</taxon>
        <taxon>ecological metagenomes</taxon>
    </lineage>
</organism>
<dbReference type="SUPFAM" id="SSF51182">
    <property type="entry name" value="RmlC-like cupins"/>
    <property type="match status" value="2"/>
</dbReference>
<dbReference type="AlphaFoldDB" id="A0A381S9G8"/>
<gene>
    <name evidence="1" type="ORF">METZ01_LOCUS52792</name>
</gene>
<dbReference type="InterPro" id="IPR014710">
    <property type="entry name" value="RmlC-like_jellyroll"/>
</dbReference>
<dbReference type="InterPro" id="IPR011051">
    <property type="entry name" value="RmlC_Cupin_sf"/>
</dbReference>
<dbReference type="CDD" id="cd06980">
    <property type="entry name" value="cupin_bxe_c0505"/>
    <property type="match status" value="1"/>
</dbReference>
<evidence type="ECO:0000313" key="1">
    <source>
        <dbReference type="EMBL" id="SUZ99938.1"/>
    </source>
</evidence>
<evidence type="ECO:0008006" key="2">
    <source>
        <dbReference type="Google" id="ProtNLM"/>
    </source>
</evidence>
<protein>
    <recommendedName>
        <fullName evidence="2">Cupin 2 conserved barrel domain-containing protein</fullName>
    </recommendedName>
</protein>